<dbReference type="Proteomes" id="UP000053201">
    <property type="component" value="Unassembled WGS sequence"/>
</dbReference>
<organism evidence="2 3">
    <name type="scientific">Spizellomyces punctatus (strain DAOM BR117)</name>
    <dbReference type="NCBI Taxonomy" id="645134"/>
    <lineage>
        <taxon>Eukaryota</taxon>
        <taxon>Fungi</taxon>
        <taxon>Fungi incertae sedis</taxon>
        <taxon>Chytridiomycota</taxon>
        <taxon>Chytridiomycota incertae sedis</taxon>
        <taxon>Chytridiomycetes</taxon>
        <taxon>Spizellomycetales</taxon>
        <taxon>Spizellomycetaceae</taxon>
        <taxon>Spizellomyces</taxon>
    </lineage>
</organism>
<dbReference type="GeneID" id="27690127"/>
<gene>
    <name evidence="2" type="ORF">SPPG_06854</name>
</gene>
<dbReference type="VEuPathDB" id="FungiDB:SPPG_06854"/>
<feature type="region of interest" description="Disordered" evidence="1">
    <location>
        <begin position="177"/>
        <end position="227"/>
    </location>
</feature>
<evidence type="ECO:0000256" key="1">
    <source>
        <dbReference type="SAM" id="MobiDB-lite"/>
    </source>
</evidence>
<feature type="compositionally biased region" description="Pro residues" evidence="1">
    <location>
        <begin position="189"/>
        <end position="199"/>
    </location>
</feature>
<dbReference type="Pfam" id="PF12767">
    <property type="entry name" value="SAGA-Tad1"/>
    <property type="match status" value="1"/>
</dbReference>
<feature type="compositionally biased region" description="Low complexity" evidence="1">
    <location>
        <begin position="200"/>
        <end position="219"/>
    </location>
</feature>
<protein>
    <submittedName>
        <fullName evidence="2">Uncharacterized protein</fullName>
    </submittedName>
</protein>
<dbReference type="AlphaFoldDB" id="A0A0L0HAW1"/>
<feature type="compositionally biased region" description="Low complexity" evidence="1">
    <location>
        <begin position="177"/>
        <end position="188"/>
    </location>
</feature>
<evidence type="ECO:0000313" key="3">
    <source>
        <dbReference type="Proteomes" id="UP000053201"/>
    </source>
</evidence>
<evidence type="ECO:0000313" key="2">
    <source>
        <dbReference type="EMBL" id="KNC97858.1"/>
    </source>
</evidence>
<dbReference type="RefSeq" id="XP_016605898.1">
    <property type="nucleotide sequence ID" value="XM_016755049.1"/>
</dbReference>
<feature type="compositionally biased region" description="Low complexity" evidence="1">
    <location>
        <begin position="27"/>
        <end position="39"/>
    </location>
</feature>
<sequence>MAILHNVYKNAPPPTTTVPHAQFPCKPSSTTTQSSAPSTLAGTKRKATELLPEWRVKLRRREVMSFAASNRQRIVNLLPNRSVALAMARAPQHHRLPPPTYSVLSKQAPEITSIPPMCHEDRALPTLDTLRDAMALEAQIEGLPEGLESEDCVKLVALALKNFMMNHLTTVLRMTRPITKPPTETETPSAPPPTPPKPRPSSTSNSPTKQPLPSSTTTTPPKPQDTKSFVSLSDICFTTDLAPHTITRTRGGLSLVEEATTRLDVFEGTIEEQIGPTRKSQLRELGIVGWK</sequence>
<reference evidence="2 3" key="1">
    <citation type="submission" date="2009-08" db="EMBL/GenBank/DDBJ databases">
        <title>The Genome Sequence of Spizellomyces punctatus strain DAOM BR117.</title>
        <authorList>
            <consortium name="The Broad Institute Genome Sequencing Platform"/>
            <person name="Russ C."/>
            <person name="Cuomo C."/>
            <person name="Shea T."/>
            <person name="Young S.K."/>
            <person name="Zeng Q."/>
            <person name="Koehrsen M."/>
            <person name="Haas B."/>
            <person name="Borodovsky M."/>
            <person name="Guigo R."/>
            <person name="Alvarado L."/>
            <person name="Berlin A."/>
            <person name="Bochicchio J."/>
            <person name="Borenstein D."/>
            <person name="Chapman S."/>
            <person name="Chen Z."/>
            <person name="Engels R."/>
            <person name="Freedman E."/>
            <person name="Gellesch M."/>
            <person name="Goldberg J."/>
            <person name="Griggs A."/>
            <person name="Gujja S."/>
            <person name="Heiman D."/>
            <person name="Hepburn T."/>
            <person name="Howarth C."/>
            <person name="Jen D."/>
            <person name="Larson L."/>
            <person name="Lewis B."/>
            <person name="Mehta T."/>
            <person name="Park D."/>
            <person name="Pearson M."/>
            <person name="Roberts A."/>
            <person name="Saif S."/>
            <person name="Shenoy N."/>
            <person name="Sisk P."/>
            <person name="Stolte C."/>
            <person name="Sykes S."/>
            <person name="Thomson T."/>
            <person name="Walk T."/>
            <person name="White J."/>
            <person name="Yandava C."/>
            <person name="Burger G."/>
            <person name="Gray M.W."/>
            <person name="Holland P.W.H."/>
            <person name="King N."/>
            <person name="Lang F.B.F."/>
            <person name="Roger A.J."/>
            <person name="Ruiz-Trillo I."/>
            <person name="Lander E."/>
            <person name="Nusbaum C."/>
        </authorList>
    </citation>
    <scope>NUCLEOTIDE SEQUENCE [LARGE SCALE GENOMIC DNA]</scope>
    <source>
        <strain evidence="2 3">DAOM BR117</strain>
    </source>
</reference>
<feature type="region of interest" description="Disordered" evidence="1">
    <location>
        <begin position="8"/>
        <end position="46"/>
    </location>
</feature>
<name>A0A0L0HAW1_SPIPD</name>
<accession>A0A0L0HAW1</accession>
<dbReference type="InParanoid" id="A0A0L0HAW1"/>
<dbReference type="OrthoDB" id="10264870at2759"/>
<dbReference type="EMBL" id="KQ257462">
    <property type="protein sequence ID" value="KNC97858.1"/>
    <property type="molecule type" value="Genomic_DNA"/>
</dbReference>
<dbReference type="InterPro" id="IPR024738">
    <property type="entry name" value="Hfi1/Tada1"/>
</dbReference>
<dbReference type="PRINTS" id="PR01217">
    <property type="entry name" value="PRICHEXTENSN"/>
</dbReference>
<proteinExistence type="predicted"/>
<dbReference type="GO" id="GO:0070461">
    <property type="term" value="C:SAGA-type complex"/>
    <property type="evidence" value="ECO:0007669"/>
    <property type="project" value="InterPro"/>
</dbReference>
<keyword evidence="3" id="KW-1185">Reference proteome</keyword>